<feature type="domain" description="RRM" evidence="1">
    <location>
        <begin position="28"/>
        <end position="74"/>
    </location>
</feature>
<dbReference type="CDD" id="cd00590">
    <property type="entry name" value="RRM_SF"/>
    <property type="match status" value="1"/>
</dbReference>
<dbReference type="Proteomes" id="UP000325313">
    <property type="component" value="Unassembled WGS sequence"/>
</dbReference>
<organism evidence="2 3">
    <name type="scientific">Puccinia graminis f. sp. tritici</name>
    <dbReference type="NCBI Taxonomy" id="56615"/>
    <lineage>
        <taxon>Eukaryota</taxon>
        <taxon>Fungi</taxon>
        <taxon>Dikarya</taxon>
        <taxon>Basidiomycota</taxon>
        <taxon>Pucciniomycotina</taxon>
        <taxon>Pucciniomycetes</taxon>
        <taxon>Pucciniales</taxon>
        <taxon>Pucciniaceae</taxon>
        <taxon>Puccinia</taxon>
    </lineage>
</organism>
<dbReference type="GO" id="GO:0003723">
    <property type="term" value="F:RNA binding"/>
    <property type="evidence" value="ECO:0007669"/>
    <property type="project" value="InterPro"/>
</dbReference>
<proteinExistence type="predicted"/>
<gene>
    <name evidence="2" type="ORF">PGTUg99_033277</name>
</gene>
<evidence type="ECO:0000313" key="2">
    <source>
        <dbReference type="EMBL" id="KAA1122194.1"/>
    </source>
</evidence>
<protein>
    <recommendedName>
        <fullName evidence="1">RRM domain-containing protein</fullName>
    </recommendedName>
</protein>
<dbReference type="SUPFAM" id="SSF54928">
    <property type="entry name" value="RNA-binding domain, RBD"/>
    <property type="match status" value="1"/>
</dbReference>
<sequence>MSSPAIIYDDPSRYCKMYRPNHPSTFVSISNLALGTSTEDIRLTFQEFGFIGHCFIASDRPTRALVVFTGPSDAA</sequence>
<dbReference type="EMBL" id="VDEP01000236">
    <property type="protein sequence ID" value="KAA1122194.1"/>
    <property type="molecule type" value="Genomic_DNA"/>
</dbReference>
<dbReference type="InterPro" id="IPR000504">
    <property type="entry name" value="RRM_dom"/>
</dbReference>
<accession>A0A5B0RBP2</accession>
<dbReference type="AlphaFoldDB" id="A0A5B0RBP2"/>
<name>A0A5B0RBP2_PUCGR</name>
<evidence type="ECO:0000259" key="1">
    <source>
        <dbReference type="Pfam" id="PF00076"/>
    </source>
</evidence>
<dbReference type="InterPro" id="IPR035979">
    <property type="entry name" value="RBD_domain_sf"/>
</dbReference>
<reference evidence="2 3" key="1">
    <citation type="submission" date="2019-05" db="EMBL/GenBank/DDBJ databases">
        <title>Emergence of the Ug99 lineage of the wheat stem rust pathogen through somatic hybridization.</title>
        <authorList>
            <person name="Li F."/>
            <person name="Upadhyaya N.M."/>
            <person name="Sperschneider J."/>
            <person name="Matny O."/>
            <person name="Nguyen-Phuc H."/>
            <person name="Mago R."/>
            <person name="Raley C."/>
            <person name="Miller M.E."/>
            <person name="Silverstein K.A.T."/>
            <person name="Henningsen E."/>
            <person name="Hirsch C.D."/>
            <person name="Visser B."/>
            <person name="Pretorius Z.A."/>
            <person name="Steffenson B.J."/>
            <person name="Schwessinger B."/>
            <person name="Dodds P.N."/>
            <person name="Figueroa M."/>
        </authorList>
    </citation>
    <scope>NUCLEOTIDE SEQUENCE [LARGE SCALE GENOMIC DNA]</scope>
    <source>
        <strain evidence="2 3">Ug99</strain>
    </source>
</reference>
<evidence type="ECO:0000313" key="3">
    <source>
        <dbReference type="Proteomes" id="UP000325313"/>
    </source>
</evidence>
<dbReference type="InterPro" id="IPR012677">
    <property type="entry name" value="Nucleotide-bd_a/b_plait_sf"/>
</dbReference>
<comment type="caution">
    <text evidence="2">The sequence shown here is derived from an EMBL/GenBank/DDBJ whole genome shotgun (WGS) entry which is preliminary data.</text>
</comment>
<dbReference type="Gene3D" id="3.30.70.330">
    <property type="match status" value="1"/>
</dbReference>
<dbReference type="Pfam" id="PF00076">
    <property type="entry name" value="RRM_1"/>
    <property type="match status" value="1"/>
</dbReference>